<dbReference type="Proteomes" id="UP001175211">
    <property type="component" value="Unassembled WGS sequence"/>
</dbReference>
<gene>
    <name evidence="2" type="ORF">EV420DRAFT_1474545</name>
</gene>
<protein>
    <submittedName>
        <fullName evidence="2">Uncharacterized protein</fullName>
    </submittedName>
</protein>
<evidence type="ECO:0000313" key="2">
    <source>
        <dbReference type="EMBL" id="KAK0467172.1"/>
    </source>
</evidence>
<name>A0AA39TQP6_ARMTA</name>
<sequence>MTTFDGWTILSSHDVDQQTDALIGPLTRDIYALETSRNELNAPRPVISALNLARAVMGQRMVKRQPREKSFVKALVKPEIRDNALFLVDTIHSPLFERALTIIACIHVEVDTPAELSLPIQSMLIKKGLRDFDSRFSKNPDAPTTLIFTYPGGVGMSILLPLKSGPLCYLFHATRDGKCTCAISNNPRAQSVWFEQFHSRPRRDAGHGTPFLAYILQHRECSREDFRTKDADAETQRLLDISLNILDSERELEKWRPAHEEYCRLDQLECQQCRRIFLRLPGPLLESRNRPLPEVPSSAGSSGTGETCVRTPVPKRENSGSGGRVSREKMMRVKLWRKKTFQVSESAGEEGGYWHELDPGRPGRDNGVQCIVSRWLNNVGPSPLMTLVPTGKGFEMQL</sequence>
<reference evidence="2" key="1">
    <citation type="submission" date="2023-06" db="EMBL/GenBank/DDBJ databases">
        <authorList>
            <consortium name="Lawrence Berkeley National Laboratory"/>
            <person name="Ahrendt S."/>
            <person name="Sahu N."/>
            <person name="Indic B."/>
            <person name="Wong-Bajracharya J."/>
            <person name="Merenyi Z."/>
            <person name="Ke H.-M."/>
            <person name="Monk M."/>
            <person name="Kocsube S."/>
            <person name="Drula E."/>
            <person name="Lipzen A."/>
            <person name="Balint B."/>
            <person name="Henrissat B."/>
            <person name="Andreopoulos B."/>
            <person name="Martin F.M."/>
            <person name="Harder C.B."/>
            <person name="Rigling D."/>
            <person name="Ford K.L."/>
            <person name="Foster G.D."/>
            <person name="Pangilinan J."/>
            <person name="Papanicolaou A."/>
            <person name="Barry K."/>
            <person name="LaButti K."/>
            <person name="Viragh M."/>
            <person name="Koriabine M."/>
            <person name="Yan M."/>
            <person name="Riley R."/>
            <person name="Champramary S."/>
            <person name="Plett K.L."/>
            <person name="Tsai I.J."/>
            <person name="Slot J."/>
            <person name="Sipos G."/>
            <person name="Plett J."/>
            <person name="Nagy L.G."/>
            <person name="Grigoriev I.V."/>
        </authorList>
    </citation>
    <scope>NUCLEOTIDE SEQUENCE</scope>
    <source>
        <strain evidence="2">CCBAS 213</strain>
    </source>
</reference>
<comment type="caution">
    <text evidence="2">The sequence shown here is derived from an EMBL/GenBank/DDBJ whole genome shotgun (WGS) entry which is preliminary data.</text>
</comment>
<dbReference type="EMBL" id="JAUEPS010000003">
    <property type="protein sequence ID" value="KAK0467172.1"/>
    <property type="molecule type" value="Genomic_DNA"/>
</dbReference>
<accession>A0AA39TQP6</accession>
<dbReference type="GeneID" id="85352762"/>
<organism evidence="2 3">
    <name type="scientific">Armillaria tabescens</name>
    <name type="common">Ringless honey mushroom</name>
    <name type="synonym">Agaricus tabescens</name>
    <dbReference type="NCBI Taxonomy" id="1929756"/>
    <lineage>
        <taxon>Eukaryota</taxon>
        <taxon>Fungi</taxon>
        <taxon>Dikarya</taxon>
        <taxon>Basidiomycota</taxon>
        <taxon>Agaricomycotina</taxon>
        <taxon>Agaricomycetes</taxon>
        <taxon>Agaricomycetidae</taxon>
        <taxon>Agaricales</taxon>
        <taxon>Marasmiineae</taxon>
        <taxon>Physalacriaceae</taxon>
        <taxon>Desarmillaria</taxon>
    </lineage>
</organism>
<evidence type="ECO:0000313" key="3">
    <source>
        <dbReference type="Proteomes" id="UP001175211"/>
    </source>
</evidence>
<dbReference type="RefSeq" id="XP_060337764.1">
    <property type="nucleotide sequence ID" value="XM_060469214.1"/>
</dbReference>
<proteinExistence type="predicted"/>
<keyword evidence="3" id="KW-1185">Reference proteome</keyword>
<feature type="region of interest" description="Disordered" evidence="1">
    <location>
        <begin position="288"/>
        <end position="326"/>
    </location>
</feature>
<evidence type="ECO:0000256" key="1">
    <source>
        <dbReference type="SAM" id="MobiDB-lite"/>
    </source>
</evidence>
<dbReference type="AlphaFoldDB" id="A0AA39TQP6"/>